<dbReference type="EMBL" id="CAJMXA010000140">
    <property type="protein sequence ID" value="CAE6418274.1"/>
    <property type="molecule type" value="Genomic_DNA"/>
</dbReference>
<organism evidence="1 2">
    <name type="scientific">Rhizoctonia solani</name>
    <dbReference type="NCBI Taxonomy" id="456999"/>
    <lineage>
        <taxon>Eukaryota</taxon>
        <taxon>Fungi</taxon>
        <taxon>Dikarya</taxon>
        <taxon>Basidiomycota</taxon>
        <taxon>Agaricomycotina</taxon>
        <taxon>Agaricomycetes</taxon>
        <taxon>Cantharellales</taxon>
        <taxon>Ceratobasidiaceae</taxon>
        <taxon>Rhizoctonia</taxon>
    </lineage>
</organism>
<protein>
    <submittedName>
        <fullName evidence="1">Uncharacterized protein</fullName>
    </submittedName>
</protein>
<proteinExistence type="predicted"/>
<accession>A0A8H3AEY9</accession>
<dbReference type="AlphaFoldDB" id="A0A8H3AEY9"/>
<gene>
    <name evidence="1" type="ORF">RDB_LOCUS9087</name>
</gene>
<dbReference type="Proteomes" id="UP000663853">
    <property type="component" value="Unassembled WGS sequence"/>
</dbReference>
<comment type="caution">
    <text evidence="1">The sequence shown here is derived from an EMBL/GenBank/DDBJ whole genome shotgun (WGS) entry which is preliminary data.</text>
</comment>
<name>A0A8H3AEY9_9AGAM</name>
<sequence>MPSTRQRTTFRKRNLRNGALLAVSEAAKLVNIPLAQDVARHIKQVAVALKSSVLQAPKTNDLNARDLAKHIEGLLGVLNTALQHLQNSGLPKAGDHDDILVELGQLHTHLSDTHTKLQELQKFSYTTKLASQTEFRERILELKEELSRTIVNLTLRLLVLVLASGAQHQLVMQRRLNSSTREHNALSRDHNALMRKHNALVRVSQRRQRISDNHIRGLRRDCEGLTRQVNAVLFMRRTDEQRISDLVRLNGALFFFRSSIWVRGTLWVEYEPRVH</sequence>
<reference evidence="1" key="1">
    <citation type="submission" date="2021-01" db="EMBL/GenBank/DDBJ databases">
        <authorList>
            <person name="Kaushik A."/>
        </authorList>
    </citation>
    <scope>NUCLEOTIDE SEQUENCE</scope>
    <source>
        <strain evidence="1">AG6-10EEA</strain>
    </source>
</reference>
<evidence type="ECO:0000313" key="2">
    <source>
        <dbReference type="Proteomes" id="UP000663853"/>
    </source>
</evidence>
<evidence type="ECO:0000313" key="1">
    <source>
        <dbReference type="EMBL" id="CAE6418274.1"/>
    </source>
</evidence>